<dbReference type="RefSeq" id="WP_380802245.1">
    <property type="nucleotide sequence ID" value="NZ_JBHUIV010000016.1"/>
</dbReference>
<sequence>MAQVNGFHIAPISRKLAISISLIILFLGIDMESNGQQLEKNGQVGFVPPAQWSRNSGDGYLAFTKTNPESGEFGRIILYQEEKSSGSLDVDFKEDWQSLIEVNYQPKELSDFTKTSFNSEWNAIIGVAPYVYQNQNQAVVLVTLSNRKQKISYAFLSNTTAYEKELEDFGSSLELPSFSHPTVISSSEKPISKSSSMQVVVDQQILGKWNRSASVSSFFANSAAWGSSGYTTCRYEFFGDGTYQYTERNFGYAYEDIILVRESGQYSAVGGVLTVTPIESQVERYGKKNGVDELGNLKEKKSRTLEKVAYRYQFHYFEGIGQLNLVLQADRPTQRDGNFSSNTTFPNAWYFDKRFTDVNLFK</sequence>
<protein>
    <submittedName>
        <fullName evidence="1">Uncharacterized protein</fullName>
    </submittedName>
</protein>
<accession>A0ABW5BBW9</accession>
<organism evidence="1 2">
    <name type="scientific">Shivajiella indica</name>
    <dbReference type="NCBI Taxonomy" id="872115"/>
    <lineage>
        <taxon>Bacteria</taxon>
        <taxon>Pseudomonadati</taxon>
        <taxon>Bacteroidota</taxon>
        <taxon>Cytophagia</taxon>
        <taxon>Cytophagales</taxon>
        <taxon>Cyclobacteriaceae</taxon>
        <taxon>Shivajiella</taxon>
    </lineage>
</organism>
<evidence type="ECO:0000313" key="1">
    <source>
        <dbReference type="EMBL" id="MFD2201980.1"/>
    </source>
</evidence>
<dbReference type="EMBL" id="JBHUIV010000016">
    <property type="protein sequence ID" value="MFD2201980.1"/>
    <property type="molecule type" value="Genomic_DNA"/>
</dbReference>
<evidence type="ECO:0000313" key="2">
    <source>
        <dbReference type="Proteomes" id="UP001597414"/>
    </source>
</evidence>
<keyword evidence="2" id="KW-1185">Reference proteome</keyword>
<gene>
    <name evidence="1" type="ORF">ACFSKV_10400</name>
</gene>
<reference evidence="2" key="1">
    <citation type="journal article" date="2019" name="Int. J. Syst. Evol. Microbiol.">
        <title>The Global Catalogue of Microorganisms (GCM) 10K type strain sequencing project: providing services to taxonomists for standard genome sequencing and annotation.</title>
        <authorList>
            <consortium name="The Broad Institute Genomics Platform"/>
            <consortium name="The Broad Institute Genome Sequencing Center for Infectious Disease"/>
            <person name="Wu L."/>
            <person name="Ma J."/>
        </authorList>
    </citation>
    <scope>NUCLEOTIDE SEQUENCE [LARGE SCALE GENOMIC DNA]</scope>
    <source>
        <strain evidence="2">KCTC 19812</strain>
    </source>
</reference>
<comment type="caution">
    <text evidence="1">The sequence shown here is derived from an EMBL/GenBank/DDBJ whole genome shotgun (WGS) entry which is preliminary data.</text>
</comment>
<proteinExistence type="predicted"/>
<name>A0ABW5BBW9_9BACT</name>
<dbReference type="Proteomes" id="UP001597414">
    <property type="component" value="Unassembled WGS sequence"/>
</dbReference>